<evidence type="ECO:0000313" key="2">
    <source>
        <dbReference type="Proteomes" id="UP000245697"/>
    </source>
</evidence>
<dbReference type="EMBL" id="QGGR01000003">
    <property type="protein sequence ID" value="PWK50316.1"/>
    <property type="molecule type" value="Genomic_DNA"/>
</dbReference>
<dbReference type="RefSeq" id="WP_239169704.1">
    <property type="nucleotide sequence ID" value="NZ_BONA01000005.1"/>
</dbReference>
<name>A0A316FRG4_9ACTN</name>
<proteinExistence type="predicted"/>
<sequence length="66" mass="7630">MCSRPWPCPEAQTRLLDEYDAYPSLLKIYLSAQMYEALDDLTVDGQSAPVDLYERFLAWTRTRPAS</sequence>
<gene>
    <name evidence="1" type="ORF">BC793_103198</name>
</gene>
<protein>
    <submittedName>
        <fullName evidence="1">Uncharacterized protein</fullName>
    </submittedName>
</protein>
<dbReference type="AlphaFoldDB" id="A0A316FRG4"/>
<organism evidence="1 2">
    <name type="scientific">Actinoplanes xinjiangensis</name>
    <dbReference type="NCBI Taxonomy" id="512350"/>
    <lineage>
        <taxon>Bacteria</taxon>
        <taxon>Bacillati</taxon>
        <taxon>Actinomycetota</taxon>
        <taxon>Actinomycetes</taxon>
        <taxon>Micromonosporales</taxon>
        <taxon>Micromonosporaceae</taxon>
        <taxon>Actinoplanes</taxon>
    </lineage>
</organism>
<evidence type="ECO:0000313" key="1">
    <source>
        <dbReference type="EMBL" id="PWK50316.1"/>
    </source>
</evidence>
<keyword evidence="2" id="KW-1185">Reference proteome</keyword>
<dbReference type="Proteomes" id="UP000245697">
    <property type="component" value="Unassembled WGS sequence"/>
</dbReference>
<reference evidence="1 2" key="1">
    <citation type="submission" date="2018-05" db="EMBL/GenBank/DDBJ databases">
        <title>Genomic Encyclopedia of Archaeal and Bacterial Type Strains, Phase II (KMG-II): from individual species to whole genera.</title>
        <authorList>
            <person name="Goeker M."/>
        </authorList>
    </citation>
    <scope>NUCLEOTIDE SEQUENCE [LARGE SCALE GENOMIC DNA]</scope>
    <source>
        <strain evidence="1 2">DSM 45184</strain>
    </source>
</reference>
<accession>A0A316FRG4</accession>
<comment type="caution">
    <text evidence="1">The sequence shown here is derived from an EMBL/GenBank/DDBJ whole genome shotgun (WGS) entry which is preliminary data.</text>
</comment>